<keyword evidence="2" id="KW-1185">Reference proteome</keyword>
<protein>
    <submittedName>
        <fullName evidence="1">YjfB family protein</fullName>
    </submittedName>
</protein>
<evidence type="ECO:0000313" key="2">
    <source>
        <dbReference type="Proteomes" id="UP001177121"/>
    </source>
</evidence>
<accession>A0ABT9DIN9</accession>
<comment type="caution">
    <text evidence="1">The sequence shown here is derived from an EMBL/GenBank/DDBJ whole genome shotgun (WGS) entry which is preliminary data.</text>
</comment>
<dbReference type="InterPro" id="IPR025906">
    <property type="entry name" value="YjfB_motility"/>
</dbReference>
<dbReference type="EMBL" id="JAHBMK020000001">
    <property type="protein sequence ID" value="MDO8224556.1"/>
    <property type="molecule type" value="Genomic_DNA"/>
</dbReference>
<name>A0ABT9DIN9_9BACI</name>
<evidence type="ECO:0000313" key="1">
    <source>
        <dbReference type="EMBL" id="MDO8224556.1"/>
    </source>
</evidence>
<organism evidence="1 2">
    <name type="scientific">Bacillus cabrialesii subsp. tritici</name>
    <dbReference type="NCBI Taxonomy" id="2944916"/>
    <lineage>
        <taxon>Bacteria</taxon>
        <taxon>Bacillati</taxon>
        <taxon>Bacillota</taxon>
        <taxon>Bacilli</taxon>
        <taxon>Bacillales</taxon>
        <taxon>Bacillaceae</taxon>
        <taxon>Bacillus</taxon>
        <taxon>Bacillus cabrialesii</taxon>
    </lineage>
</organism>
<dbReference type="RefSeq" id="WP_119997172.1">
    <property type="nucleotide sequence ID" value="NZ_JAHBMK020000001.1"/>
</dbReference>
<sequence>MDIPALSVAMHQASLAQNVEIALTKKMLDTAQQNADQTLKMIQDPTLGQTIDVKA</sequence>
<dbReference type="Proteomes" id="UP001177121">
    <property type="component" value="Unassembled WGS sequence"/>
</dbReference>
<dbReference type="Pfam" id="PF14070">
    <property type="entry name" value="YjfB_motility"/>
    <property type="match status" value="1"/>
</dbReference>
<reference evidence="1" key="1">
    <citation type="submission" date="2023-07" db="EMBL/GenBank/DDBJ databases">
        <title>Biological control against Fusarium languescens, the causal agent of wilt in Jalapeno peppers, by a novel bacterial subspecies: Bacillus cabrialesii subsp. tritici TSO2.</title>
        <authorList>
            <person name="Montoya-Martinez A.C."/>
            <person name="Figueroa-Brambila K.M."/>
            <person name="Escalante-Beltran A."/>
            <person name="Lopez-Montoya N.D."/>
            <person name="Valenzuela-Ruiz V."/>
            <person name="Parra-Cota F.I."/>
            <person name="Estrada Alvarado M.I."/>
            <person name="De Los Santos Villalobos S."/>
        </authorList>
    </citation>
    <scope>NUCLEOTIDE SEQUENCE</scope>
    <source>
        <strain evidence="1">TSO2</strain>
    </source>
</reference>
<gene>
    <name evidence="1" type="ORF">KHP33_006800</name>
</gene>
<proteinExistence type="predicted"/>